<dbReference type="EMBL" id="LRBV02000007">
    <property type="status" value="NOT_ANNOTATED_CDS"/>
    <property type="molecule type" value="Genomic_DNA"/>
</dbReference>
<dbReference type="InterPro" id="IPR017923">
    <property type="entry name" value="TFIIS_N"/>
</dbReference>
<feature type="compositionally biased region" description="Polar residues" evidence="1">
    <location>
        <begin position="103"/>
        <end position="126"/>
    </location>
</feature>
<name>A0A7N2M430_QUELO</name>
<dbReference type="Proteomes" id="UP000594261">
    <property type="component" value="Chromosome 7"/>
</dbReference>
<keyword evidence="4" id="KW-1185">Reference proteome</keyword>
<dbReference type="CDD" id="cd00183">
    <property type="entry name" value="TFIIS_I"/>
    <property type="match status" value="1"/>
</dbReference>
<dbReference type="Gramene" id="QL07p012326:mrna">
    <property type="protein sequence ID" value="QL07p012326:mrna"/>
    <property type="gene ID" value="QL07p012326"/>
</dbReference>
<proteinExistence type="predicted"/>
<dbReference type="Gene3D" id="1.20.930.10">
    <property type="entry name" value="Conserved domain common to transcription factors TFIIS, elongin A, CRSP70"/>
    <property type="match status" value="1"/>
</dbReference>
<protein>
    <recommendedName>
        <fullName evidence="2">TFIIS N-terminal domain-containing protein</fullName>
    </recommendedName>
</protein>
<evidence type="ECO:0000259" key="2">
    <source>
        <dbReference type="Pfam" id="PF08711"/>
    </source>
</evidence>
<dbReference type="SUPFAM" id="SSF47676">
    <property type="entry name" value="Conserved domain common to transcription factors TFIIS, elongin A, CRSP70"/>
    <property type="match status" value="1"/>
</dbReference>
<dbReference type="EnsemblPlants" id="QL07p012326:mrna">
    <property type="protein sequence ID" value="QL07p012326:mrna"/>
    <property type="gene ID" value="QL07p012326"/>
</dbReference>
<organism evidence="3 4">
    <name type="scientific">Quercus lobata</name>
    <name type="common">Valley oak</name>
    <dbReference type="NCBI Taxonomy" id="97700"/>
    <lineage>
        <taxon>Eukaryota</taxon>
        <taxon>Viridiplantae</taxon>
        <taxon>Streptophyta</taxon>
        <taxon>Embryophyta</taxon>
        <taxon>Tracheophyta</taxon>
        <taxon>Spermatophyta</taxon>
        <taxon>Magnoliopsida</taxon>
        <taxon>eudicotyledons</taxon>
        <taxon>Gunneridae</taxon>
        <taxon>Pentapetalae</taxon>
        <taxon>rosids</taxon>
        <taxon>fabids</taxon>
        <taxon>Fagales</taxon>
        <taxon>Fagaceae</taxon>
        <taxon>Quercus</taxon>
    </lineage>
</organism>
<dbReference type="InterPro" id="IPR035441">
    <property type="entry name" value="TFIIS/LEDGF_dom_sf"/>
</dbReference>
<feature type="region of interest" description="Disordered" evidence="1">
    <location>
        <begin position="347"/>
        <end position="369"/>
    </location>
</feature>
<reference evidence="3" key="2">
    <citation type="submission" date="2021-01" db="UniProtKB">
        <authorList>
            <consortium name="EnsemblPlants"/>
        </authorList>
    </citation>
    <scope>IDENTIFICATION</scope>
</reference>
<dbReference type="PANTHER" id="PTHR46554:SF2">
    <property type="entry name" value="TFIIS N-TERMINAL DOMAIN-CONTAINING PROTEIN"/>
    <property type="match status" value="1"/>
</dbReference>
<reference evidence="3 4" key="1">
    <citation type="journal article" date="2016" name="G3 (Bethesda)">
        <title>First Draft Assembly and Annotation of the Genome of a California Endemic Oak Quercus lobata Nee (Fagaceae).</title>
        <authorList>
            <person name="Sork V.L."/>
            <person name="Fitz-Gibbon S.T."/>
            <person name="Puiu D."/>
            <person name="Crepeau M."/>
            <person name="Gugger P.F."/>
            <person name="Sherman R."/>
            <person name="Stevens K."/>
            <person name="Langley C.H."/>
            <person name="Pellegrini M."/>
            <person name="Salzberg S.L."/>
        </authorList>
    </citation>
    <scope>NUCLEOTIDE SEQUENCE [LARGE SCALE GENOMIC DNA]</scope>
    <source>
        <strain evidence="3 4">cv. SW786</strain>
    </source>
</reference>
<evidence type="ECO:0000256" key="1">
    <source>
        <dbReference type="SAM" id="MobiDB-lite"/>
    </source>
</evidence>
<sequence>MKDKSFSYWRDYFQGVNCSIFEIIENAIIVAATDHPNEFKLQRGQIVEKLYSCQAGTQCCGQNHNELAMLNETNNGNFNDEHAIVMANTRLTSNAADLEVGGSEQSKVDSSSDQTEMNTTQESKYSYSEAEALTDEIDEESEIFLEVLRTKEILENSQDESETVLLESLRKLQLMVHSVEVLQATNIGRTVNALRRHRSAFLRHSSIALQASRECTWLCYIFQGIMKHILFGVRHTETYALDNMNFSYFNKNLIVVVYSSGWKIMTNEWLDAAAIIAEGPVDSNASTVFDEKGLPSPPLDEGALFASKTPIKLSQYSFLLWNLNFRFVMFFADFELNMEYDKNLESGTKPLPGNQNSTKHNSPLPMEATTPIHDKKHQLTQQQSVIKLTSNTETSNTISKKGRTHNLNLEQKVNNEIEFQNKKKIHNSPSTSEQDKSRLLDDAAVQAKLNATKRKLQACYQQAENAKMQRKTKFVDLHELPKQRLRRKKPYSKC</sequence>
<evidence type="ECO:0000313" key="3">
    <source>
        <dbReference type="EnsemblPlants" id="QL07p012326:mrna"/>
    </source>
</evidence>
<dbReference type="AlphaFoldDB" id="A0A7N2M430"/>
<dbReference type="PANTHER" id="PTHR46554">
    <property type="entry name" value="MEDIATOR OF RNA POLYMERASE II TRANSCRIPTION SUBUNIT 26A-RELATED"/>
    <property type="match status" value="1"/>
</dbReference>
<feature type="region of interest" description="Disordered" evidence="1">
    <location>
        <begin position="98"/>
        <end position="127"/>
    </location>
</feature>
<dbReference type="Pfam" id="PF08711">
    <property type="entry name" value="Med26"/>
    <property type="match status" value="1"/>
</dbReference>
<feature type="domain" description="TFIIS N-terminal" evidence="2">
    <location>
        <begin position="168"/>
        <end position="198"/>
    </location>
</feature>
<dbReference type="InParanoid" id="A0A7N2M430"/>
<accession>A0A7N2M430</accession>
<evidence type="ECO:0000313" key="4">
    <source>
        <dbReference type="Proteomes" id="UP000594261"/>
    </source>
</evidence>